<sequence>MAPTGWAYPEWPIFGLKEDALQFALSNLTGGRKIALATIIHSDGGGPRPVGTQMAFTDRRKMGFLSGGCIEADVALHAGAALLDGQPRRLIYGQGSPFLDIQLQCGASITIAVERVLPSDPVVQSLLEAMARREEVIWISDGRSRITTSCQTDPSFQLVGVEQSQLESLQAGQIDAERYWVRYRPRTRLIVIGSDPTALAIAKLAKDAEFEVVFVRPHGPNLPPPIAPQLYRTTNPQKVFEEFRLDHRTAVVFANHDFEASREDVARALSSKAGYVGMVGAKRQRPAKDRWLREFGLSEEEIAKFRSPVGLPVGRSSPFAIAVSVIAEVLRVMNEH</sequence>
<dbReference type="InterPro" id="IPR003777">
    <property type="entry name" value="XdhC_CoxI"/>
</dbReference>
<protein>
    <submittedName>
        <fullName evidence="3">Xanthine dehydrogenase</fullName>
    </submittedName>
</protein>
<dbReference type="InterPro" id="IPR052698">
    <property type="entry name" value="MoCofactor_Util/Proc"/>
</dbReference>
<organism evidence="3 4">
    <name type="scientific">Rhizobium sophoriradicis</name>
    <dbReference type="NCBI Taxonomy" id="1535245"/>
    <lineage>
        <taxon>Bacteria</taxon>
        <taxon>Pseudomonadati</taxon>
        <taxon>Pseudomonadota</taxon>
        <taxon>Alphaproteobacteria</taxon>
        <taxon>Hyphomicrobiales</taxon>
        <taxon>Rhizobiaceae</taxon>
        <taxon>Rhizobium/Agrobacterium group</taxon>
        <taxon>Rhizobium</taxon>
    </lineage>
</organism>
<evidence type="ECO:0000313" key="4">
    <source>
        <dbReference type="Proteomes" id="UP000218807"/>
    </source>
</evidence>
<feature type="domain" description="XdhC- CoxI" evidence="1">
    <location>
        <begin position="30"/>
        <end position="93"/>
    </location>
</feature>
<name>A0A2A5KUX3_9HYPH</name>
<dbReference type="Pfam" id="PF13478">
    <property type="entry name" value="XdhC_C"/>
    <property type="match status" value="1"/>
</dbReference>
<dbReference type="EMBL" id="NXDM01000010">
    <property type="protein sequence ID" value="PCK80876.1"/>
    <property type="molecule type" value="Genomic_DNA"/>
</dbReference>
<dbReference type="Pfam" id="PF02625">
    <property type="entry name" value="XdhC_CoxI"/>
    <property type="match status" value="1"/>
</dbReference>
<comment type="caution">
    <text evidence="3">The sequence shown here is derived from an EMBL/GenBank/DDBJ whole genome shotgun (WGS) entry which is preliminary data.</text>
</comment>
<dbReference type="AlphaFoldDB" id="A0A2A5KUX3"/>
<evidence type="ECO:0000259" key="2">
    <source>
        <dbReference type="Pfam" id="PF13478"/>
    </source>
</evidence>
<dbReference type="PANTHER" id="PTHR30388:SF4">
    <property type="entry name" value="MOLYBDENUM COFACTOR INSERTION CHAPERONE PAOD"/>
    <property type="match status" value="1"/>
</dbReference>
<keyword evidence="4" id="KW-1185">Reference proteome</keyword>
<feature type="domain" description="XdhC Rossmann" evidence="2">
    <location>
        <begin position="189"/>
        <end position="329"/>
    </location>
</feature>
<evidence type="ECO:0000259" key="1">
    <source>
        <dbReference type="Pfam" id="PF02625"/>
    </source>
</evidence>
<accession>A0A2A5KUX3</accession>
<dbReference type="Proteomes" id="UP000218807">
    <property type="component" value="Unassembled WGS sequence"/>
</dbReference>
<dbReference type="InterPro" id="IPR027051">
    <property type="entry name" value="XdhC_Rossmann_dom"/>
</dbReference>
<evidence type="ECO:0000313" key="3">
    <source>
        <dbReference type="EMBL" id="PCK80876.1"/>
    </source>
</evidence>
<reference evidence="3 4" key="1">
    <citation type="submission" date="2017-09" db="EMBL/GenBank/DDBJ databases">
        <title>Comparative genomics of rhizobia isolated from Phaseolus vulgaris in China.</title>
        <authorList>
            <person name="Tong W."/>
        </authorList>
    </citation>
    <scope>NUCLEOTIDE SEQUENCE [LARGE SCALE GENOMIC DNA]</scope>
    <source>
        <strain evidence="3 4">L101</strain>
    </source>
</reference>
<dbReference type="PANTHER" id="PTHR30388">
    <property type="entry name" value="ALDEHYDE OXIDOREDUCTASE MOLYBDENUM COFACTOR ASSEMBLY PROTEIN"/>
    <property type="match status" value="1"/>
</dbReference>
<gene>
    <name evidence="3" type="ORF">CPT34_11935</name>
</gene>
<dbReference type="Gene3D" id="3.40.50.720">
    <property type="entry name" value="NAD(P)-binding Rossmann-like Domain"/>
    <property type="match status" value="1"/>
</dbReference>
<proteinExistence type="predicted"/>